<reference evidence="1 2" key="1">
    <citation type="submission" date="2014-04" db="EMBL/GenBank/DDBJ databases">
        <title>Genome evolution of avian class.</title>
        <authorList>
            <person name="Zhang G."/>
            <person name="Li C."/>
        </authorList>
    </citation>
    <scope>NUCLEOTIDE SEQUENCE [LARGE SCALE GENOMIC DNA]</scope>
    <source>
        <strain evidence="1">BGI_N321</strain>
    </source>
</reference>
<feature type="non-terminal residue" evidence="1">
    <location>
        <position position="1"/>
    </location>
</feature>
<keyword evidence="2" id="KW-1185">Reference proteome</keyword>
<dbReference type="AlphaFoldDB" id="A0A094K9A2"/>
<organism evidence="1 2">
    <name type="scientific">Antrostomus carolinensis</name>
    <name type="common">Chuck-will's-widow</name>
    <name type="synonym">Caprimulgus carolinensis</name>
    <dbReference type="NCBI Taxonomy" id="279965"/>
    <lineage>
        <taxon>Eukaryota</taxon>
        <taxon>Metazoa</taxon>
        <taxon>Chordata</taxon>
        <taxon>Craniata</taxon>
        <taxon>Vertebrata</taxon>
        <taxon>Euteleostomi</taxon>
        <taxon>Archelosauria</taxon>
        <taxon>Archosauria</taxon>
        <taxon>Dinosauria</taxon>
        <taxon>Saurischia</taxon>
        <taxon>Theropoda</taxon>
        <taxon>Coelurosauria</taxon>
        <taxon>Aves</taxon>
        <taxon>Neognathae</taxon>
        <taxon>Neoaves</taxon>
        <taxon>Strisores</taxon>
        <taxon>Caprimulgiformes</taxon>
        <taxon>Caprimulgidae</taxon>
        <taxon>Antrostomus</taxon>
    </lineage>
</organism>
<dbReference type="Proteomes" id="UP000053620">
    <property type="component" value="Unassembled WGS sequence"/>
</dbReference>
<feature type="non-terminal residue" evidence="1">
    <location>
        <position position="38"/>
    </location>
</feature>
<protein>
    <submittedName>
        <fullName evidence="1">Uncharacterized protein</fullName>
    </submittedName>
</protein>
<proteinExistence type="predicted"/>
<accession>A0A094K9A2</accession>
<name>A0A094K9A2_ANTCR</name>
<evidence type="ECO:0000313" key="1">
    <source>
        <dbReference type="EMBL" id="KFZ54168.1"/>
    </source>
</evidence>
<sequence length="38" mass="3988">SGSYRKSAVSVEDESAEAVFSKVTSEAGLETSLPRTVL</sequence>
<gene>
    <name evidence="1" type="ORF">N321_01012</name>
</gene>
<dbReference type="EMBL" id="KL343140">
    <property type="protein sequence ID" value="KFZ54168.1"/>
    <property type="molecule type" value="Genomic_DNA"/>
</dbReference>
<evidence type="ECO:0000313" key="2">
    <source>
        <dbReference type="Proteomes" id="UP000053620"/>
    </source>
</evidence>